<dbReference type="AlphaFoldDB" id="Q0V3S2"/>
<evidence type="ECO:0000313" key="2">
    <source>
        <dbReference type="EMBL" id="EAT90991.1"/>
    </source>
</evidence>
<organism evidence="2 3">
    <name type="scientific">Phaeosphaeria nodorum (strain SN15 / ATCC MYA-4574 / FGSC 10173)</name>
    <name type="common">Glume blotch fungus</name>
    <name type="synonym">Parastagonospora nodorum</name>
    <dbReference type="NCBI Taxonomy" id="321614"/>
    <lineage>
        <taxon>Eukaryota</taxon>
        <taxon>Fungi</taxon>
        <taxon>Dikarya</taxon>
        <taxon>Ascomycota</taxon>
        <taxon>Pezizomycotina</taxon>
        <taxon>Dothideomycetes</taxon>
        <taxon>Pleosporomycetidae</taxon>
        <taxon>Pleosporales</taxon>
        <taxon>Pleosporineae</taxon>
        <taxon>Phaeosphaeriaceae</taxon>
        <taxon>Parastagonospora</taxon>
    </lineage>
</organism>
<dbReference type="RefSeq" id="XP_001791984.1">
    <property type="nucleotide sequence ID" value="XM_001791932.1"/>
</dbReference>
<dbReference type="KEGG" id="pno:SNOG_01342"/>
<reference evidence="3" key="1">
    <citation type="journal article" date="2007" name="Plant Cell">
        <title>Dothideomycete-plant interactions illuminated by genome sequencing and EST analysis of the wheat pathogen Stagonospora nodorum.</title>
        <authorList>
            <person name="Hane J.K."/>
            <person name="Lowe R.G."/>
            <person name="Solomon P.S."/>
            <person name="Tan K.C."/>
            <person name="Schoch C.L."/>
            <person name="Spatafora J.W."/>
            <person name="Crous P.W."/>
            <person name="Kodira C."/>
            <person name="Birren B.W."/>
            <person name="Galagan J.E."/>
            <person name="Torriani S.F."/>
            <person name="McDonald B.A."/>
            <person name="Oliver R.P."/>
        </authorList>
    </citation>
    <scope>NUCLEOTIDE SEQUENCE [LARGE SCALE GENOMIC DNA]</scope>
    <source>
        <strain evidence="3">SN15 / ATCC MYA-4574 / FGSC 10173</strain>
    </source>
</reference>
<dbReference type="GeneID" id="5968829"/>
<proteinExistence type="predicted"/>
<evidence type="ECO:0000256" key="1">
    <source>
        <dbReference type="SAM" id="MobiDB-lite"/>
    </source>
</evidence>
<gene>
    <name evidence="2" type="ORF">SNOG_01342</name>
</gene>
<dbReference type="Proteomes" id="UP000001055">
    <property type="component" value="Unassembled WGS sequence"/>
</dbReference>
<evidence type="ECO:0000313" key="3">
    <source>
        <dbReference type="Proteomes" id="UP000001055"/>
    </source>
</evidence>
<feature type="region of interest" description="Disordered" evidence="1">
    <location>
        <begin position="1"/>
        <end position="33"/>
    </location>
</feature>
<dbReference type="EMBL" id="CH445326">
    <property type="protein sequence ID" value="EAT90991.1"/>
    <property type="molecule type" value="Genomic_DNA"/>
</dbReference>
<sequence>MASPRAVSSEVQGEEYIKPFLSSMSEDPHYKQQ</sequence>
<name>Q0V3S2_PHANO</name>
<accession>Q0V3S2</accession>
<dbReference type="HOGENOM" id="CLU_3384992_0_0_1"/>
<protein>
    <submittedName>
        <fullName evidence="2">Uncharacterized protein</fullName>
    </submittedName>
</protein>
<dbReference type="InParanoid" id="Q0V3S2"/>